<dbReference type="Pfam" id="PF08937">
    <property type="entry name" value="ThsB_TIR"/>
    <property type="match status" value="1"/>
</dbReference>
<name>A0A511DAB2_9PSEU</name>
<dbReference type="RefSeq" id="WP_147102445.1">
    <property type="nucleotide sequence ID" value="NZ_BJVJ01000004.1"/>
</dbReference>
<evidence type="ECO:0000259" key="1">
    <source>
        <dbReference type="Pfam" id="PF08937"/>
    </source>
</evidence>
<organism evidence="2 3">
    <name type="scientific">Pseudonocardia sulfidoxydans NBRC 16205</name>
    <dbReference type="NCBI Taxonomy" id="1223511"/>
    <lineage>
        <taxon>Bacteria</taxon>
        <taxon>Bacillati</taxon>
        <taxon>Actinomycetota</taxon>
        <taxon>Actinomycetes</taxon>
        <taxon>Pseudonocardiales</taxon>
        <taxon>Pseudonocardiaceae</taxon>
        <taxon>Pseudonocardia</taxon>
    </lineage>
</organism>
<evidence type="ECO:0000313" key="2">
    <source>
        <dbReference type="EMBL" id="GEL21711.1"/>
    </source>
</evidence>
<evidence type="ECO:0000313" key="3">
    <source>
        <dbReference type="Proteomes" id="UP000321685"/>
    </source>
</evidence>
<gene>
    <name evidence="2" type="ORF">PSU4_06650</name>
</gene>
<proteinExistence type="predicted"/>
<protein>
    <submittedName>
        <fullName evidence="2">Molecular chaperone Tir</fullName>
    </submittedName>
</protein>
<dbReference type="AlphaFoldDB" id="A0A511DAB2"/>
<dbReference type="OrthoDB" id="2218415at2"/>
<dbReference type="Proteomes" id="UP000321685">
    <property type="component" value="Unassembled WGS sequence"/>
</dbReference>
<dbReference type="Gene3D" id="3.40.50.11200">
    <property type="match status" value="1"/>
</dbReference>
<accession>A0A511DAB2</accession>
<feature type="domain" description="Thoeris protein ThsB TIR-like" evidence="1">
    <location>
        <begin position="8"/>
        <end position="109"/>
    </location>
</feature>
<keyword evidence="3" id="KW-1185">Reference proteome</keyword>
<sequence length="170" mass="19667">MSYRNKTYVAFASEDITHYYLMKAWRANKKIDFNFFDAHEMFKALDTSQRETIKRRLRERLVNTAKQVVLLGTRTGKRKGGDGYSFLAHEVDLILELNLPVVVANLDGSRRIEENVIPKPLLDASYYTVSVSFEAAIIKHALDGYVSTFRQNQNLGPHYYKPEVYRKIGL</sequence>
<dbReference type="EMBL" id="BJVJ01000004">
    <property type="protein sequence ID" value="GEL21711.1"/>
    <property type="molecule type" value="Genomic_DNA"/>
</dbReference>
<dbReference type="InterPro" id="IPR015032">
    <property type="entry name" value="ThsB__TIR-like_domain"/>
</dbReference>
<reference evidence="2 3" key="1">
    <citation type="submission" date="2019-07" db="EMBL/GenBank/DDBJ databases">
        <title>Whole genome shotgun sequence of Pseudonocardia sulfidoxydans NBRC 16205.</title>
        <authorList>
            <person name="Hosoyama A."/>
            <person name="Uohara A."/>
            <person name="Ohji S."/>
            <person name="Ichikawa N."/>
        </authorList>
    </citation>
    <scope>NUCLEOTIDE SEQUENCE [LARGE SCALE GENOMIC DNA]</scope>
    <source>
        <strain evidence="2 3">NBRC 16205</strain>
    </source>
</reference>
<comment type="caution">
    <text evidence="2">The sequence shown here is derived from an EMBL/GenBank/DDBJ whole genome shotgun (WGS) entry which is preliminary data.</text>
</comment>